<dbReference type="PANTHER" id="PTHR30483">
    <property type="entry name" value="LEUCINE-SPECIFIC-BINDING PROTEIN"/>
    <property type="match status" value="1"/>
</dbReference>
<comment type="caution">
    <text evidence="5">The sequence shown here is derived from an EMBL/GenBank/DDBJ whole genome shotgun (WGS) entry which is preliminary data.</text>
</comment>
<evidence type="ECO:0000259" key="4">
    <source>
        <dbReference type="Pfam" id="PF13458"/>
    </source>
</evidence>
<dbReference type="InterPro" id="IPR051010">
    <property type="entry name" value="BCAA_transport"/>
</dbReference>
<dbReference type="Pfam" id="PF13458">
    <property type="entry name" value="Peripla_BP_6"/>
    <property type="match status" value="1"/>
</dbReference>
<accession>A0A2M8J1K2</accession>
<dbReference type="InterPro" id="IPR028081">
    <property type="entry name" value="Leu-bd"/>
</dbReference>
<dbReference type="InterPro" id="IPR028082">
    <property type="entry name" value="Peripla_BP_I"/>
</dbReference>
<dbReference type="Gene3D" id="3.40.50.2300">
    <property type="match status" value="2"/>
</dbReference>
<keyword evidence="3" id="KW-0813">Transport</keyword>
<keyword evidence="2" id="KW-0732">Signal</keyword>
<keyword evidence="3" id="KW-0029">Amino-acid transport</keyword>
<keyword evidence="6" id="KW-1185">Reference proteome</keyword>
<comment type="similarity">
    <text evidence="1">Belongs to the leucine-binding protein family.</text>
</comment>
<dbReference type="AlphaFoldDB" id="A0A2M8J1K2"/>
<evidence type="ECO:0000256" key="3">
    <source>
        <dbReference type="ARBA" id="ARBA00022970"/>
    </source>
</evidence>
<dbReference type="EMBL" id="PGTB01000035">
    <property type="protein sequence ID" value="PJE36655.1"/>
    <property type="molecule type" value="Genomic_DNA"/>
</dbReference>
<dbReference type="SUPFAM" id="SSF53822">
    <property type="entry name" value="Periplasmic binding protein-like I"/>
    <property type="match status" value="1"/>
</dbReference>
<name>A0A2M8J1K2_9RHOB</name>
<sequence>MGQSHVQIHAAAFSREPGLHDLQYGPGLRNADALGQQCRKICRSHRHLENHDGRCVETRKHRLARRTVMTARAMNFVLSLMGGKTVKIKQFAKSLALSATVAAGPALAADDEVVIGVSAALSGWAAGTYAAPAEGLKLYLDRLNEAGGVNGKTVSLVIYDDQGDASRAASNAKRFLTQDDVQMIISVSTSATFAPIISQATRRKVPVLFAGSVCPAETMPPAKPLLYCSTGFSAVHDSIAMVDYLRDRESSDATVGFSAMGIPISRAGMEEAERMVLKADMKSAGVEIAPPGTADYTSFATKLIQNGADSVLSWAPWAVQIRFVDALRKQGWKGNAYVGHLAEAELEMMKMKDPNLFTLGTNVMLFEDSEATQALVNAVKESGSNLHPEAILDGWVGGIVVEGVLEQLGEDTSAEAINAVMSNIEIDTKGLRGGPITWTDDNHFRETIYYRAYRWSDEKGAMEIARDWKAYEVE</sequence>
<dbReference type="Proteomes" id="UP000231553">
    <property type="component" value="Unassembled WGS sequence"/>
</dbReference>
<evidence type="ECO:0000256" key="2">
    <source>
        <dbReference type="ARBA" id="ARBA00022729"/>
    </source>
</evidence>
<evidence type="ECO:0000313" key="5">
    <source>
        <dbReference type="EMBL" id="PJE36655.1"/>
    </source>
</evidence>
<dbReference type="PANTHER" id="PTHR30483:SF38">
    <property type="entry name" value="BLR7848 PROTEIN"/>
    <property type="match status" value="1"/>
</dbReference>
<evidence type="ECO:0000256" key="1">
    <source>
        <dbReference type="ARBA" id="ARBA00010062"/>
    </source>
</evidence>
<feature type="domain" description="Leucine-binding protein" evidence="4">
    <location>
        <begin position="113"/>
        <end position="449"/>
    </location>
</feature>
<dbReference type="OrthoDB" id="9803275at2"/>
<reference evidence="5 6" key="1">
    <citation type="journal article" date="2018" name="Int. J. Syst. Evol. Microbiol.">
        <title>Pseudooceanicola lipolyticus sp. nov., a marine alphaproteobacterium, reclassification of Oceanicola flagellatus as Pseudooceanicola flagellatus comb. nov. and emended description of the genus Pseudooceanicola.</title>
        <authorList>
            <person name="Huang M.-M."/>
            <person name="Guo L.-L."/>
            <person name="Wu Y.-H."/>
            <person name="Lai Q.-L."/>
            <person name="Shao Z.-Z."/>
            <person name="Wang C.-S."/>
            <person name="Wu M."/>
            <person name="Xu X.-W."/>
        </authorList>
    </citation>
    <scope>NUCLEOTIDE SEQUENCE [LARGE SCALE GENOMIC DNA]</scope>
    <source>
        <strain evidence="5 6">157</strain>
    </source>
</reference>
<dbReference type="GO" id="GO:0006865">
    <property type="term" value="P:amino acid transport"/>
    <property type="evidence" value="ECO:0007669"/>
    <property type="project" value="UniProtKB-KW"/>
</dbReference>
<organism evidence="5 6">
    <name type="scientific">Pseudooceanicola lipolyticus</name>
    <dbReference type="NCBI Taxonomy" id="2029104"/>
    <lineage>
        <taxon>Bacteria</taxon>
        <taxon>Pseudomonadati</taxon>
        <taxon>Pseudomonadota</taxon>
        <taxon>Alphaproteobacteria</taxon>
        <taxon>Rhodobacterales</taxon>
        <taxon>Paracoccaceae</taxon>
        <taxon>Pseudooceanicola</taxon>
    </lineage>
</organism>
<evidence type="ECO:0000313" key="6">
    <source>
        <dbReference type="Proteomes" id="UP000231553"/>
    </source>
</evidence>
<protein>
    <recommendedName>
        <fullName evidence="4">Leucine-binding protein domain-containing protein</fullName>
    </recommendedName>
</protein>
<proteinExistence type="inferred from homology"/>
<gene>
    <name evidence="5" type="ORF">CVM52_11030</name>
</gene>